<feature type="domain" description="D-isomer specific 2-hydroxyacid dehydrogenase NAD-binding" evidence="8">
    <location>
        <begin position="129"/>
        <end position="305"/>
    </location>
</feature>
<dbReference type="Gene3D" id="3.30.70.260">
    <property type="match status" value="1"/>
</dbReference>
<dbReference type="EMBL" id="AE017283">
    <property type="protein sequence ID" value="AAT83020.1"/>
    <property type="molecule type" value="Genomic_DNA"/>
</dbReference>
<evidence type="ECO:0000259" key="9">
    <source>
        <dbReference type="Pfam" id="PF22629"/>
    </source>
</evidence>
<dbReference type="Pfam" id="PF00389">
    <property type="entry name" value="2-Hacid_dh"/>
    <property type="match status" value="1"/>
</dbReference>
<reference evidence="10 11" key="1">
    <citation type="journal article" date="2004" name="Science">
        <title>The complete genome sequence of Propionibacterium acnes, a commensal of human skin.</title>
        <authorList>
            <person name="Bruggemann H."/>
            <person name="Henne A."/>
            <person name="Hoster F."/>
            <person name="Liesegang H."/>
            <person name="Wiezer A."/>
            <person name="Strittmatter A."/>
            <person name="Hujer S."/>
            <person name="Durre P."/>
            <person name="Gottschalk G."/>
        </authorList>
    </citation>
    <scope>NUCLEOTIDE SEQUENCE [LARGE SCALE GENOMIC DNA]</scope>
    <source>
        <strain evidence="11">DSM 16379 / KPA171202</strain>
    </source>
</reference>
<gene>
    <name evidence="10" type="ordered locus">PPA1272</name>
</gene>
<evidence type="ECO:0000313" key="11">
    <source>
        <dbReference type="Proteomes" id="UP000000603"/>
    </source>
</evidence>
<dbReference type="Pfam" id="PF02826">
    <property type="entry name" value="2-Hacid_dh_C"/>
    <property type="match status" value="1"/>
</dbReference>
<dbReference type="SUPFAM" id="SSF51735">
    <property type="entry name" value="NAD(P)-binding Rossmann-fold domains"/>
    <property type="match status" value="1"/>
</dbReference>
<dbReference type="SUPFAM" id="SSF55021">
    <property type="entry name" value="ACT-like"/>
    <property type="match status" value="1"/>
</dbReference>
<dbReference type="Gene3D" id="3.40.50.720">
    <property type="entry name" value="NAD(P)-binding Rossmann-like Domain"/>
    <property type="match status" value="2"/>
</dbReference>
<evidence type="ECO:0000256" key="4">
    <source>
        <dbReference type="ARBA" id="ARBA00023027"/>
    </source>
</evidence>
<dbReference type="PANTHER" id="PTHR42789">
    <property type="entry name" value="D-ISOMER SPECIFIC 2-HYDROXYACID DEHYDROGENASE FAMILY PROTEIN (AFU_ORTHOLOGUE AFUA_6G10090)"/>
    <property type="match status" value="1"/>
</dbReference>
<keyword evidence="3 6" id="KW-0560">Oxidoreductase</keyword>
<dbReference type="InterPro" id="IPR006140">
    <property type="entry name" value="D-isomer_DH_NAD-bd"/>
</dbReference>
<dbReference type="InterPro" id="IPR029752">
    <property type="entry name" value="D-isomer_DH_CS1"/>
</dbReference>
<evidence type="ECO:0000256" key="3">
    <source>
        <dbReference type="ARBA" id="ARBA00023002"/>
    </source>
</evidence>
<proteinExistence type="inferred from homology"/>
<dbReference type="FunFam" id="3.40.50.720:FF:000041">
    <property type="entry name" value="D-3-phosphoglycerate dehydrogenase"/>
    <property type="match status" value="1"/>
</dbReference>
<evidence type="ECO:0000256" key="6">
    <source>
        <dbReference type="RuleBase" id="RU003719"/>
    </source>
</evidence>
<dbReference type="PANTHER" id="PTHR42789:SF1">
    <property type="entry name" value="D-ISOMER SPECIFIC 2-HYDROXYACID DEHYDROGENASE FAMILY PROTEIN (AFU_ORTHOLOGUE AFUA_6G10090)"/>
    <property type="match status" value="1"/>
</dbReference>
<evidence type="ECO:0000313" key="10">
    <source>
        <dbReference type="EMBL" id="AAT83020.1"/>
    </source>
</evidence>
<feature type="domain" description="Acetolactate synthase small subunit-like ACT" evidence="9">
    <location>
        <begin position="352"/>
        <end position="398"/>
    </location>
</feature>
<dbReference type="CDD" id="cd12176">
    <property type="entry name" value="PGDH_3"/>
    <property type="match status" value="1"/>
</dbReference>
<dbReference type="InterPro" id="IPR036291">
    <property type="entry name" value="NAD(P)-bd_dom_sf"/>
</dbReference>
<protein>
    <submittedName>
        <fullName evidence="10">D-3-phosphoglycerate dehydrogenase</fullName>
        <ecNumber evidence="10">1.1.1.95</ecNumber>
    </submittedName>
</protein>
<dbReference type="CDD" id="cd04901">
    <property type="entry name" value="ACT_3PGDH"/>
    <property type="match status" value="1"/>
</dbReference>
<organism evidence="10 11">
    <name type="scientific">Cutibacterium acnes (strain DSM 16379 / KPA171202)</name>
    <name type="common">Propionibacterium acnes</name>
    <dbReference type="NCBI Taxonomy" id="267747"/>
    <lineage>
        <taxon>Bacteria</taxon>
        <taxon>Bacillati</taxon>
        <taxon>Actinomycetota</taxon>
        <taxon>Actinomycetes</taxon>
        <taxon>Propionibacteriales</taxon>
        <taxon>Propionibacteriaceae</taxon>
        <taxon>Cutibacterium</taxon>
    </lineage>
</organism>
<dbReference type="eggNOG" id="COG0111">
    <property type="taxonomic scope" value="Bacteria"/>
</dbReference>
<dbReference type="SUPFAM" id="SSF52283">
    <property type="entry name" value="Formate/glycerate dehydrogenase catalytic domain-like"/>
    <property type="match status" value="1"/>
</dbReference>
<dbReference type="KEGG" id="pac:PPA1272"/>
<dbReference type="HOGENOM" id="CLU_019796_9_2_11"/>
<dbReference type="GO" id="GO:0047545">
    <property type="term" value="F:(S)-2-hydroxyglutarate dehydrogenase activity"/>
    <property type="evidence" value="ECO:0007669"/>
    <property type="project" value="UniProtKB-ARBA"/>
</dbReference>
<dbReference type="InterPro" id="IPR006139">
    <property type="entry name" value="D-isomer_2_OHA_DH_cat_dom"/>
</dbReference>
<keyword evidence="4" id="KW-0520">NAD</keyword>
<dbReference type="InterPro" id="IPR045865">
    <property type="entry name" value="ACT-like_dom_sf"/>
</dbReference>
<dbReference type="EC" id="1.1.1.95" evidence="10"/>
<comment type="pathway">
    <text evidence="5">Amino-acid biosynthesis.</text>
</comment>
<comment type="similarity">
    <text evidence="1 6">Belongs to the D-isomer specific 2-hydroxyacid dehydrogenase family.</text>
</comment>
<dbReference type="Pfam" id="PF22629">
    <property type="entry name" value="ACT_AHAS_ss"/>
    <property type="match status" value="1"/>
</dbReference>
<dbReference type="GO" id="GO:0004617">
    <property type="term" value="F:phosphoglycerate dehydrogenase activity"/>
    <property type="evidence" value="ECO:0007669"/>
    <property type="project" value="UniProtKB-EC"/>
</dbReference>
<dbReference type="InterPro" id="IPR050857">
    <property type="entry name" value="D-2-hydroxyacid_DH"/>
</dbReference>
<dbReference type="EnsemblBacteria" id="AAT83020">
    <property type="protein sequence ID" value="AAT83020"/>
    <property type="gene ID" value="PPA1272"/>
</dbReference>
<dbReference type="PROSITE" id="PS00065">
    <property type="entry name" value="D_2_HYDROXYACID_DH_1"/>
    <property type="match status" value="1"/>
</dbReference>
<dbReference type="NCBIfam" id="NF008759">
    <property type="entry name" value="PRK11790.1"/>
    <property type="match status" value="1"/>
</dbReference>
<dbReference type="Proteomes" id="UP000000603">
    <property type="component" value="Chromosome"/>
</dbReference>
<feature type="domain" description="D-isomer specific 2-hydroxyacid dehydrogenase catalytic" evidence="7">
    <location>
        <begin position="25"/>
        <end position="337"/>
    </location>
</feature>
<dbReference type="GO" id="GO:0006564">
    <property type="term" value="P:L-serine biosynthetic process"/>
    <property type="evidence" value="ECO:0007669"/>
    <property type="project" value="UniProtKB-ARBA"/>
</dbReference>
<keyword evidence="2" id="KW-0028">Amino-acid biosynthesis</keyword>
<evidence type="ECO:0000256" key="5">
    <source>
        <dbReference type="ARBA" id="ARBA00029440"/>
    </source>
</evidence>
<evidence type="ECO:0000256" key="1">
    <source>
        <dbReference type="ARBA" id="ARBA00005854"/>
    </source>
</evidence>
<evidence type="ECO:0000259" key="8">
    <source>
        <dbReference type="Pfam" id="PF02826"/>
    </source>
</evidence>
<dbReference type="GO" id="GO:0051287">
    <property type="term" value="F:NAD binding"/>
    <property type="evidence" value="ECO:0007669"/>
    <property type="project" value="InterPro"/>
</dbReference>
<accession>Q6A895</accession>
<evidence type="ECO:0000259" key="7">
    <source>
        <dbReference type="Pfam" id="PF00389"/>
    </source>
</evidence>
<sequence length="417" mass="44942">MIPPIETPATGRACPLHKLAVMKALLLENIHDEAVRTLKKAGYEVERVSEALDEDDLISALDGVDLLGIRSRTRVTRRVVEACGDKLHAVGAFCIGTNQMDLDALAEAGVPAFNAPYSNTRSVVELVMAEIIALARRLGDRNTQMHNGVWRKSAIGSHEIRGRRLGIIGYGNIGQQLSVVAEAMGMQVFFYDIADVLPMGNAHKCDSMEELLGSVETVSLHIDGRPSNTDLIGDREFAMMRPRSLFLNLSRGKVVDINALVDNLRTGHIAGAGVDVYPEEPASGKEPFISPLREMDNVILTPHIGGSTQEAQVDIGRYVAGKLIDYVDNGATGMSVNIPEITPSPRTGARIGHLHRNVPGVMATLNRLVADQGGNVTYQALATKGELGYCILDIAETDSGLLANVTVLEGTIRARIL</sequence>
<evidence type="ECO:0000256" key="2">
    <source>
        <dbReference type="ARBA" id="ARBA00022605"/>
    </source>
</evidence>
<name>Q6A895_CUTAK</name>
<dbReference type="InterPro" id="IPR054480">
    <property type="entry name" value="AHAS_small-like_ACT"/>
</dbReference>
<dbReference type="AlphaFoldDB" id="Q6A895"/>